<accession>A0ACB9GBR8</accession>
<dbReference type="Proteomes" id="UP001055811">
    <property type="component" value="Linkage Group LG02"/>
</dbReference>
<keyword evidence="2" id="KW-1185">Reference proteome</keyword>
<organism evidence="1 2">
    <name type="scientific">Cichorium intybus</name>
    <name type="common">Chicory</name>
    <dbReference type="NCBI Taxonomy" id="13427"/>
    <lineage>
        <taxon>Eukaryota</taxon>
        <taxon>Viridiplantae</taxon>
        <taxon>Streptophyta</taxon>
        <taxon>Embryophyta</taxon>
        <taxon>Tracheophyta</taxon>
        <taxon>Spermatophyta</taxon>
        <taxon>Magnoliopsida</taxon>
        <taxon>eudicotyledons</taxon>
        <taxon>Gunneridae</taxon>
        <taxon>Pentapetalae</taxon>
        <taxon>asterids</taxon>
        <taxon>campanulids</taxon>
        <taxon>Asterales</taxon>
        <taxon>Asteraceae</taxon>
        <taxon>Cichorioideae</taxon>
        <taxon>Cichorieae</taxon>
        <taxon>Cichoriinae</taxon>
        <taxon>Cichorium</taxon>
    </lineage>
</organism>
<name>A0ACB9GBR8_CICIN</name>
<reference evidence="1 2" key="2">
    <citation type="journal article" date="2022" name="Mol. Ecol. Resour.">
        <title>The genomes of chicory, endive, great burdock and yacon provide insights into Asteraceae paleo-polyploidization history and plant inulin production.</title>
        <authorList>
            <person name="Fan W."/>
            <person name="Wang S."/>
            <person name="Wang H."/>
            <person name="Wang A."/>
            <person name="Jiang F."/>
            <person name="Liu H."/>
            <person name="Zhao H."/>
            <person name="Xu D."/>
            <person name="Zhang Y."/>
        </authorList>
    </citation>
    <scope>NUCLEOTIDE SEQUENCE [LARGE SCALE GENOMIC DNA]</scope>
    <source>
        <strain evidence="2">cv. Punajuju</strain>
        <tissue evidence="1">Leaves</tissue>
    </source>
</reference>
<evidence type="ECO:0000313" key="2">
    <source>
        <dbReference type="Proteomes" id="UP001055811"/>
    </source>
</evidence>
<protein>
    <submittedName>
        <fullName evidence="1">Uncharacterized protein</fullName>
    </submittedName>
</protein>
<sequence>MLQDDVSTTSVCRKFQGSSCIQLVHLRYVALLGSFKVLPAAISNLRNLQTLVVETSSRNINVQADLWKLLQLKHVYTSAASDLPIPSSKSRKNITDPLVNVKSAAK</sequence>
<comment type="caution">
    <text evidence="1">The sequence shown here is derived from an EMBL/GenBank/DDBJ whole genome shotgun (WGS) entry which is preliminary data.</text>
</comment>
<reference evidence="2" key="1">
    <citation type="journal article" date="2022" name="Mol. Ecol. Resour.">
        <title>The genomes of chicory, endive, great burdock and yacon provide insights into Asteraceae palaeo-polyploidization history and plant inulin production.</title>
        <authorList>
            <person name="Fan W."/>
            <person name="Wang S."/>
            <person name="Wang H."/>
            <person name="Wang A."/>
            <person name="Jiang F."/>
            <person name="Liu H."/>
            <person name="Zhao H."/>
            <person name="Xu D."/>
            <person name="Zhang Y."/>
        </authorList>
    </citation>
    <scope>NUCLEOTIDE SEQUENCE [LARGE SCALE GENOMIC DNA]</scope>
    <source>
        <strain evidence="2">cv. Punajuju</strain>
    </source>
</reference>
<evidence type="ECO:0000313" key="1">
    <source>
        <dbReference type="EMBL" id="KAI3780959.1"/>
    </source>
</evidence>
<proteinExistence type="predicted"/>
<dbReference type="EMBL" id="CM042010">
    <property type="protein sequence ID" value="KAI3780959.1"/>
    <property type="molecule type" value="Genomic_DNA"/>
</dbReference>
<gene>
    <name evidence="1" type="ORF">L2E82_10954</name>
</gene>